<evidence type="ECO:0000256" key="6">
    <source>
        <dbReference type="ARBA" id="ARBA00022989"/>
    </source>
</evidence>
<evidence type="ECO:0000256" key="2">
    <source>
        <dbReference type="ARBA" id="ARBA00022448"/>
    </source>
</evidence>
<dbReference type="NCBIfam" id="TIGR00410">
    <property type="entry name" value="lacE"/>
    <property type="match status" value="1"/>
</dbReference>
<proteinExistence type="predicted"/>
<feature type="transmembrane region" description="Helical" evidence="9">
    <location>
        <begin position="73"/>
        <end position="96"/>
    </location>
</feature>
<dbReference type="InterPro" id="IPR003352">
    <property type="entry name" value="PTS_EIIC"/>
</dbReference>
<evidence type="ECO:0000256" key="8">
    <source>
        <dbReference type="PIRNR" id="PIRNR006351"/>
    </source>
</evidence>
<dbReference type="Pfam" id="PF02378">
    <property type="entry name" value="PTS_EIIC"/>
    <property type="match status" value="1"/>
</dbReference>
<feature type="transmembrane region" description="Helical" evidence="9">
    <location>
        <begin position="214"/>
        <end position="235"/>
    </location>
</feature>
<dbReference type="Proteomes" id="UP000190890">
    <property type="component" value="Unassembled WGS sequence"/>
</dbReference>
<keyword evidence="6 9" id="KW-1133">Transmembrane helix</keyword>
<dbReference type="InterPro" id="IPR004501">
    <property type="entry name" value="PTS_EIIC_3"/>
</dbReference>
<protein>
    <recommendedName>
        <fullName evidence="8">Permease IIC component</fullName>
    </recommendedName>
</protein>
<evidence type="ECO:0000256" key="1">
    <source>
        <dbReference type="ARBA" id="ARBA00004651"/>
    </source>
</evidence>
<gene>
    <name evidence="11" type="primary">licC_7</name>
    <name evidence="11" type="ORF">CLPUN_36140</name>
</gene>
<dbReference type="AlphaFoldDB" id="A0A1S8TAT9"/>
<dbReference type="GO" id="GO:0005886">
    <property type="term" value="C:plasma membrane"/>
    <property type="evidence" value="ECO:0007669"/>
    <property type="project" value="UniProtKB-SubCell"/>
</dbReference>
<feature type="transmembrane region" description="Helical" evidence="9">
    <location>
        <begin position="143"/>
        <end position="161"/>
    </location>
</feature>
<evidence type="ECO:0000313" key="11">
    <source>
        <dbReference type="EMBL" id="OOM74887.1"/>
    </source>
</evidence>
<dbReference type="PANTHER" id="PTHR33989">
    <property type="match status" value="1"/>
</dbReference>
<feature type="transmembrane region" description="Helical" evidence="9">
    <location>
        <begin position="295"/>
        <end position="315"/>
    </location>
</feature>
<evidence type="ECO:0000256" key="7">
    <source>
        <dbReference type="ARBA" id="ARBA00023136"/>
    </source>
</evidence>
<reference evidence="11 12" key="1">
    <citation type="submission" date="2016-05" db="EMBL/GenBank/DDBJ databases">
        <title>Microbial solvent formation.</title>
        <authorList>
            <person name="Poehlein A."/>
            <person name="Montoya Solano J.D."/>
            <person name="Flitsch S."/>
            <person name="Krabben P."/>
            <person name="Duerre P."/>
            <person name="Daniel R."/>
        </authorList>
    </citation>
    <scope>NUCLEOTIDE SEQUENCE [LARGE SCALE GENOMIC DNA]</scope>
    <source>
        <strain evidence="11 12">DSM 2619</strain>
    </source>
</reference>
<dbReference type="GO" id="GO:0009401">
    <property type="term" value="P:phosphoenolpyruvate-dependent sugar phosphotransferase system"/>
    <property type="evidence" value="ECO:0007669"/>
    <property type="project" value="InterPro"/>
</dbReference>
<evidence type="ECO:0000313" key="12">
    <source>
        <dbReference type="Proteomes" id="UP000190890"/>
    </source>
</evidence>
<comment type="subcellular location">
    <subcellularLocation>
        <location evidence="1">Cell membrane</location>
        <topology evidence="1">Multi-pass membrane protein</topology>
    </subcellularLocation>
</comment>
<dbReference type="InterPro" id="IPR051088">
    <property type="entry name" value="PTS_Sugar-EIIC/EIIB"/>
</dbReference>
<comment type="function">
    <text evidence="8">The phosphoenolpyruvate-dependent sugar phosphotransferase system (PTS), a major carbohydrate active -transport system, catalyzes the phosphorylation of incoming sugar substrates concomitant with their translocation across the cell membrane.</text>
</comment>
<dbReference type="PROSITE" id="PS51105">
    <property type="entry name" value="PTS_EIIC_TYPE_3"/>
    <property type="match status" value="1"/>
</dbReference>
<feature type="transmembrane region" description="Helical" evidence="9">
    <location>
        <begin position="390"/>
        <end position="420"/>
    </location>
</feature>
<keyword evidence="2 8" id="KW-0813">Transport</keyword>
<keyword evidence="4 8" id="KW-0762">Sugar transport</keyword>
<feature type="domain" description="PTS EIIC type-3" evidence="10">
    <location>
        <begin position="8"/>
        <end position="419"/>
    </location>
</feature>
<evidence type="ECO:0000256" key="4">
    <source>
        <dbReference type="ARBA" id="ARBA00022597"/>
    </source>
</evidence>
<feature type="transmembrane region" description="Helical" evidence="9">
    <location>
        <begin position="182"/>
        <end position="202"/>
    </location>
</feature>
<dbReference type="InterPro" id="IPR004796">
    <property type="entry name" value="PTS_IIC_cello"/>
</dbReference>
<accession>A0A1S8TAT9</accession>
<organism evidence="11 12">
    <name type="scientific">Clostridium puniceum</name>
    <dbReference type="NCBI Taxonomy" id="29367"/>
    <lineage>
        <taxon>Bacteria</taxon>
        <taxon>Bacillati</taxon>
        <taxon>Bacillota</taxon>
        <taxon>Clostridia</taxon>
        <taxon>Eubacteriales</taxon>
        <taxon>Clostridiaceae</taxon>
        <taxon>Clostridium</taxon>
    </lineage>
</organism>
<dbReference type="GO" id="GO:1901264">
    <property type="term" value="P:carbohydrate derivative transport"/>
    <property type="evidence" value="ECO:0007669"/>
    <property type="project" value="TreeGrafter"/>
</dbReference>
<dbReference type="PANTHER" id="PTHR33989:SF4">
    <property type="entry name" value="PTS SYSTEM N,N'-DIACETYLCHITOBIOSE-SPECIFIC EIIC COMPONENT"/>
    <property type="match status" value="1"/>
</dbReference>
<evidence type="ECO:0000256" key="9">
    <source>
        <dbReference type="SAM" id="Phobius"/>
    </source>
</evidence>
<feature type="transmembrane region" description="Helical" evidence="9">
    <location>
        <begin position="103"/>
        <end position="123"/>
    </location>
</feature>
<evidence type="ECO:0000259" key="10">
    <source>
        <dbReference type="PROSITE" id="PS51105"/>
    </source>
</evidence>
<evidence type="ECO:0000256" key="5">
    <source>
        <dbReference type="ARBA" id="ARBA00022692"/>
    </source>
</evidence>
<comment type="caution">
    <text evidence="11">The sequence shown here is derived from an EMBL/GenBank/DDBJ whole genome shotgun (WGS) entry which is preliminary data.</text>
</comment>
<keyword evidence="7 8" id="KW-0472">Membrane</keyword>
<keyword evidence="3 8" id="KW-1003">Cell membrane</keyword>
<feature type="transmembrane region" description="Helical" evidence="9">
    <location>
        <begin position="32"/>
        <end position="53"/>
    </location>
</feature>
<dbReference type="OrthoDB" id="1641940at2"/>
<name>A0A1S8TAT9_9CLOT</name>
<dbReference type="EMBL" id="LZZM01000192">
    <property type="protein sequence ID" value="OOM74887.1"/>
    <property type="molecule type" value="Genomic_DNA"/>
</dbReference>
<dbReference type="STRING" id="29367.CLPUN_36140"/>
<dbReference type="PIRSF" id="PIRSF006351">
    <property type="entry name" value="PTS_EIIC-Cellobiose"/>
    <property type="match status" value="1"/>
</dbReference>
<keyword evidence="12" id="KW-1185">Reference proteome</keyword>
<evidence type="ECO:0000256" key="3">
    <source>
        <dbReference type="ARBA" id="ARBA00022475"/>
    </source>
</evidence>
<dbReference type="GO" id="GO:0008982">
    <property type="term" value="F:protein-N(PI)-phosphohistidine-sugar phosphotransferase activity"/>
    <property type="evidence" value="ECO:0007669"/>
    <property type="project" value="UniProtKB-UniRule"/>
</dbReference>
<keyword evidence="5 9" id="KW-0812">Transmembrane</keyword>
<sequence length="443" mass="47573">MAALGNYLNEKLIPAVMKFVTLKGVIALKDGLMFTLPLTLIGSIFLLLSSLPIPALNKWLASSFGEGWAEPLLQVFGSTFGILALMATVGIAYTYAKNEEHEPLSAGVISFVVFLITTNGYVITPGGEKVGDVISKAWTGGKGMITAIIIGLVVGAVYSWFLEKNIKIKMPAGVPEGVANSFAALIPGAVIITGATVVYIIFRYGFNTTLIEWIYKIIQIPLQGLTDSFGGVIVITFVMPFLWWFGVHGAMITGGIVGPVLLSNTMDNQAIIDSGRALTIQNGAHIVTQQFLDNFANMTGTGITMGFVMCMLFLAKSAQFKELGKLSIIPGVFNINEPVAFGVPVVMNPFMAIPYIFTPVITGILTYFSIATGLVPPFGGVMVPWTTPPIISGFLVGGVRTAILQAVIIVLSFFIYLPFFKKLDSINFKKELDAQAGQDDKTN</sequence>
<dbReference type="RefSeq" id="WP_077848627.1">
    <property type="nucleotide sequence ID" value="NZ_LZZM01000192.1"/>
</dbReference>